<keyword evidence="2 3" id="KW-0040">ANK repeat</keyword>
<dbReference type="InterPro" id="IPR036770">
    <property type="entry name" value="Ankyrin_rpt-contain_sf"/>
</dbReference>
<feature type="compositionally biased region" description="Polar residues" evidence="4">
    <location>
        <begin position="270"/>
        <end position="289"/>
    </location>
</feature>
<evidence type="ECO:0000313" key="5">
    <source>
        <dbReference type="EMBL" id="KAJ4411168.1"/>
    </source>
</evidence>
<evidence type="ECO:0000256" key="4">
    <source>
        <dbReference type="SAM" id="MobiDB-lite"/>
    </source>
</evidence>
<dbReference type="EMBL" id="JAPEVA010000006">
    <property type="protein sequence ID" value="KAJ4411168.1"/>
    <property type="molecule type" value="Genomic_DNA"/>
</dbReference>
<evidence type="ECO:0000256" key="3">
    <source>
        <dbReference type="PROSITE-ProRule" id="PRU00023"/>
    </source>
</evidence>
<feature type="repeat" description="ANK" evidence="3">
    <location>
        <begin position="427"/>
        <end position="459"/>
    </location>
</feature>
<feature type="compositionally biased region" description="Pro residues" evidence="4">
    <location>
        <begin position="181"/>
        <end position="197"/>
    </location>
</feature>
<feature type="region of interest" description="Disordered" evidence="4">
    <location>
        <begin position="179"/>
        <end position="252"/>
    </location>
</feature>
<name>A0A9W9DAE4_9PLEO</name>
<dbReference type="Gene3D" id="1.25.40.20">
    <property type="entry name" value="Ankyrin repeat-containing domain"/>
    <property type="match status" value="4"/>
</dbReference>
<proteinExistence type="predicted"/>
<protein>
    <submittedName>
        <fullName evidence="5">Uncharacterized protein</fullName>
    </submittedName>
</protein>
<evidence type="ECO:0000256" key="1">
    <source>
        <dbReference type="ARBA" id="ARBA00022737"/>
    </source>
</evidence>
<dbReference type="SUPFAM" id="SSF48403">
    <property type="entry name" value="Ankyrin repeat"/>
    <property type="match status" value="2"/>
</dbReference>
<feature type="region of interest" description="Disordered" evidence="4">
    <location>
        <begin position="268"/>
        <end position="306"/>
    </location>
</feature>
<dbReference type="AlphaFoldDB" id="A0A9W9DAE4"/>
<feature type="repeat" description="ANK" evidence="3">
    <location>
        <begin position="461"/>
        <end position="493"/>
    </location>
</feature>
<keyword evidence="6" id="KW-1185">Reference proteome</keyword>
<sequence length="972" mass="106341">MAPPKKETSVQLCQRVTTQGNTISIRMLEYLGTSKNAIPGFEALATEFIELCRLLWSIEAGLIESAKSPRHGIPVEVTQELDKRFRQVGDEFTVLQQMVTKFVDNEAGKGGGFGRRFRMMFADTDVDKMRTTLSRSRDSLKVSSAMFRWTMGDAKADATMGIGYAGLIAALERIHPGRAPSLPPIGPPPETRLPSPPAKDISPPAESLLPPSRLTDRPSLNELRHGTPQSHSYDRDVRQYSSERPLRHEEDLGISPGIVDLHKNWRAPSVRSSDTTGSVRDTMYTSGTNPARYHSEPVYEDLSSEDSHRSRMLMEEKMADLSVHERYMAESMHSSTKYDHSRLDSPMAPSWAPRHQAASKAQGGRSAIVNAVEQRKHRILEQLLDGGARAEPQIEAGMLRTAAQNRDIESLALLLQYGMEANGLDKEGVTPLFAATQASCFESAKMLLKHSADVNLSAGPDSETPLALAARENQIDFVQLFLSNGGDVNLVMDNGSTTLVQAMNKIVSPKLIDLLLTSGGDPNAKTAEGTTALFQAIQANRVDLMTVLLDHGANPNLPGPKHPLWPSTYKPKCLALMLARGADTKKTPGVMELASSLKNLESVKILIEAGVSPNIRKDGVYTPLCSAIRDDTREIVTYLLENGADPNFNAAEYPAFKSITHKRIHFLPQLVAAGVDLNSPKGIMETAVQFNDKDAMLFLFDHNVNPNDRTAEGNTALTTAIREGRGELVDLLLSRGADPAVRGQEWPLCMAVKQPNILKKLLAATPNPRAFRGVVEMAVVANQLDSIKLLLEAGVSVEDKNCGVFSPLTTAIREDRKDIVRYLLDVANADINAPGEHLPIVKALRRYHGDAEILTMLLSRGADINKMHRGWNGILQAFENGDAQILKMMIDMGGSVDLQAIDESGKPVVDIVTERGWEEGLALLFPNATPAAKARQSFSISDWKWMSASLEREEFSSGDDTRTVSSGCIPGS</sequence>
<dbReference type="InterPro" id="IPR002110">
    <property type="entry name" value="Ankyrin_rpt"/>
</dbReference>
<dbReference type="Pfam" id="PF12796">
    <property type="entry name" value="Ank_2"/>
    <property type="match status" value="5"/>
</dbReference>
<dbReference type="PANTHER" id="PTHR24198">
    <property type="entry name" value="ANKYRIN REPEAT AND PROTEIN KINASE DOMAIN-CONTAINING PROTEIN"/>
    <property type="match status" value="1"/>
</dbReference>
<feature type="repeat" description="ANK" evidence="3">
    <location>
        <begin position="619"/>
        <end position="651"/>
    </location>
</feature>
<gene>
    <name evidence="5" type="ORF">N0V91_001542</name>
</gene>
<evidence type="ECO:0000256" key="2">
    <source>
        <dbReference type="ARBA" id="ARBA00023043"/>
    </source>
</evidence>
<dbReference type="Proteomes" id="UP001140510">
    <property type="component" value="Unassembled WGS sequence"/>
</dbReference>
<organism evidence="5 6">
    <name type="scientific">Didymella pomorum</name>
    <dbReference type="NCBI Taxonomy" id="749634"/>
    <lineage>
        <taxon>Eukaryota</taxon>
        <taxon>Fungi</taxon>
        <taxon>Dikarya</taxon>
        <taxon>Ascomycota</taxon>
        <taxon>Pezizomycotina</taxon>
        <taxon>Dothideomycetes</taxon>
        <taxon>Pleosporomycetidae</taxon>
        <taxon>Pleosporales</taxon>
        <taxon>Pleosporineae</taxon>
        <taxon>Didymellaceae</taxon>
        <taxon>Didymella</taxon>
    </lineage>
</organism>
<dbReference type="OrthoDB" id="426293at2759"/>
<dbReference type="PROSITE" id="PS50297">
    <property type="entry name" value="ANK_REP_REGION"/>
    <property type="match status" value="4"/>
</dbReference>
<dbReference type="PROSITE" id="PS50088">
    <property type="entry name" value="ANK_REPEAT"/>
    <property type="match status" value="5"/>
</dbReference>
<feature type="repeat" description="ANK" evidence="3">
    <location>
        <begin position="712"/>
        <end position="744"/>
    </location>
</feature>
<keyword evidence="1" id="KW-0677">Repeat</keyword>
<feature type="repeat" description="ANK" evidence="3">
    <location>
        <begin position="528"/>
        <end position="560"/>
    </location>
</feature>
<dbReference type="SMART" id="SM00248">
    <property type="entry name" value="ANK"/>
    <property type="match status" value="12"/>
</dbReference>
<accession>A0A9W9DAE4</accession>
<dbReference type="PANTHER" id="PTHR24198:SF165">
    <property type="entry name" value="ANKYRIN REPEAT-CONTAINING PROTEIN-RELATED"/>
    <property type="match status" value="1"/>
</dbReference>
<reference evidence="5" key="1">
    <citation type="submission" date="2022-10" db="EMBL/GenBank/DDBJ databases">
        <title>Tapping the CABI collections for fungal endophytes: first genome assemblies for Collariella, Neodidymelliopsis, Ascochyta clinopodiicola, Didymella pomorum, Didymosphaeria variabile, Neocosmospora piperis and Neocucurbitaria cava.</title>
        <authorList>
            <person name="Hill R."/>
        </authorList>
    </citation>
    <scope>NUCLEOTIDE SEQUENCE</scope>
    <source>
        <strain evidence="5">IMI 355091</strain>
    </source>
</reference>
<feature type="region of interest" description="Disordered" evidence="4">
    <location>
        <begin position="335"/>
        <end position="365"/>
    </location>
</feature>
<comment type="caution">
    <text evidence="5">The sequence shown here is derived from an EMBL/GenBank/DDBJ whole genome shotgun (WGS) entry which is preliminary data.</text>
</comment>
<evidence type="ECO:0000313" key="6">
    <source>
        <dbReference type="Proteomes" id="UP001140510"/>
    </source>
</evidence>